<dbReference type="GO" id="GO:0003677">
    <property type="term" value="F:DNA binding"/>
    <property type="evidence" value="ECO:0007669"/>
    <property type="project" value="UniProtKB-UniRule"/>
</dbReference>
<gene>
    <name evidence="8" type="primary">priA</name>
    <name evidence="11" type="ORF">C884_00117</name>
</gene>
<comment type="subunit">
    <text evidence="8">Component of the replication restart primosome.</text>
</comment>
<evidence type="ECO:0000313" key="11">
    <source>
        <dbReference type="EMBL" id="EME37922.1"/>
    </source>
</evidence>
<dbReference type="GO" id="GO:0043138">
    <property type="term" value="F:3'-5' DNA helicase activity"/>
    <property type="evidence" value="ECO:0007669"/>
    <property type="project" value="TreeGrafter"/>
</dbReference>
<feature type="compositionally biased region" description="Basic and acidic residues" evidence="9">
    <location>
        <begin position="1"/>
        <end position="11"/>
    </location>
</feature>
<keyword evidence="11" id="KW-0378">Hydrolase</keyword>
<dbReference type="Proteomes" id="UP000009877">
    <property type="component" value="Unassembled WGS sequence"/>
</dbReference>
<dbReference type="InterPro" id="IPR041222">
    <property type="entry name" value="PriA_3primeBD"/>
</dbReference>
<evidence type="ECO:0000256" key="1">
    <source>
        <dbReference type="ARBA" id="ARBA00022515"/>
    </source>
</evidence>
<keyword evidence="11" id="KW-0347">Helicase</keyword>
<dbReference type="HAMAP" id="MF_00983">
    <property type="entry name" value="PriA"/>
    <property type="match status" value="1"/>
</dbReference>
<comment type="similarity">
    <text evidence="8">Belongs to the helicase family. PriA subfamily.</text>
</comment>
<dbReference type="STRING" id="71999.KPaMU14_05745"/>
<keyword evidence="1 8" id="KW-0639">Primosome</keyword>
<evidence type="ECO:0000256" key="2">
    <source>
        <dbReference type="ARBA" id="ARBA00022705"/>
    </source>
</evidence>
<dbReference type="EMBL" id="ANHZ02000001">
    <property type="protein sequence ID" value="EME37922.1"/>
    <property type="molecule type" value="Genomic_DNA"/>
</dbReference>
<keyword evidence="2 8" id="KW-0235">DNA replication</keyword>
<dbReference type="GO" id="GO:0006310">
    <property type="term" value="P:DNA recombination"/>
    <property type="evidence" value="ECO:0007669"/>
    <property type="project" value="InterPro"/>
</dbReference>
<dbReference type="PANTHER" id="PTHR30580">
    <property type="entry name" value="PRIMOSOMAL PROTEIN N"/>
    <property type="match status" value="1"/>
</dbReference>
<evidence type="ECO:0000256" key="7">
    <source>
        <dbReference type="ARBA" id="ARBA00023125"/>
    </source>
</evidence>
<keyword evidence="4 8" id="KW-0547">Nucleotide-binding</keyword>
<evidence type="ECO:0000256" key="9">
    <source>
        <dbReference type="SAM" id="MobiDB-lite"/>
    </source>
</evidence>
<dbReference type="SUPFAM" id="SSF52540">
    <property type="entry name" value="P-loop containing nucleoside triphosphate hydrolases"/>
    <property type="match status" value="1"/>
</dbReference>
<feature type="binding site" evidence="8">
    <location>
        <position position="562"/>
    </location>
    <ligand>
        <name>Zn(2+)</name>
        <dbReference type="ChEBI" id="CHEBI:29105"/>
        <label>1</label>
    </ligand>
</feature>
<keyword evidence="12" id="KW-1185">Reference proteome</keyword>
<comment type="caution">
    <text evidence="11">The sequence shown here is derived from an EMBL/GenBank/DDBJ whole genome shotgun (WGS) entry which is preliminary data.</text>
</comment>
<dbReference type="InterPro" id="IPR005259">
    <property type="entry name" value="PriA"/>
</dbReference>
<evidence type="ECO:0000256" key="5">
    <source>
        <dbReference type="ARBA" id="ARBA00022833"/>
    </source>
</evidence>
<dbReference type="GO" id="GO:0006302">
    <property type="term" value="P:double-strand break repair"/>
    <property type="evidence" value="ECO:0007669"/>
    <property type="project" value="InterPro"/>
</dbReference>
<evidence type="ECO:0000259" key="10">
    <source>
        <dbReference type="Pfam" id="PF17764"/>
    </source>
</evidence>
<keyword evidence="6 8" id="KW-0067">ATP-binding</keyword>
<keyword evidence="7 8" id="KW-0238">DNA-binding</keyword>
<proteinExistence type="inferred from homology"/>
<dbReference type="GO" id="GO:0006269">
    <property type="term" value="P:DNA replication, synthesis of primer"/>
    <property type="evidence" value="ECO:0007669"/>
    <property type="project" value="UniProtKB-KW"/>
</dbReference>
<feature type="region of interest" description="Disordered" evidence="9">
    <location>
        <begin position="1"/>
        <end position="57"/>
    </location>
</feature>
<evidence type="ECO:0000256" key="8">
    <source>
        <dbReference type="HAMAP-Rule" id="MF_00983"/>
    </source>
</evidence>
<feature type="domain" description="Primosomal protein N' 3' DNA-binding" evidence="10">
    <location>
        <begin position="109"/>
        <end position="201"/>
    </location>
</feature>
<dbReference type="PANTHER" id="PTHR30580:SF0">
    <property type="entry name" value="PRIMOSOMAL PROTEIN N"/>
    <property type="match status" value="1"/>
</dbReference>
<protein>
    <recommendedName>
        <fullName evidence="8">Probable replication restart protein PriA</fullName>
    </recommendedName>
    <alternativeName>
        <fullName evidence="8">Putative ATP-dependent DNA helicase PriA</fullName>
    </alternativeName>
</protein>
<keyword evidence="3 8" id="KW-0479">Metal-binding</keyword>
<comment type="cofactor">
    <cofactor evidence="8">
        <name>Zn(2+)</name>
        <dbReference type="ChEBI" id="CHEBI:29105"/>
    </cofactor>
    <text evidence="8">Binds 2 zinc ions per subunit.</text>
</comment>
<name>M2WH74_9MICC</name>
<dbReference type="AlphaFoldDB" id="M2WH74"/>
<sequence length="815" mass="87171">MPADRTPERASDQAASSPEQAPDRVPLATERAPEQVPPTPGRAPERPAPAEEQGPEQLALMAEPVRSARAGGRGASGGRGARHRSGQLEPAYLAETDPVARVRLESHLPHLDRLFDYGVPQDLSEGAQAGTRIRVRFGGQQMRGWIIERTASSEVAFDRLQPILSLQSALPVLVPQVLAVAELTAQRCAGTVADVLRCAVPPRVASVEKAALAARDSAEASAAVAAVNPGAAQRAGHSGAEEAAEALPDAQAETDPETAAHRARPLIAAEPAAPSAWSEYVGGREAIEALRGGQRVRAVVQALPSHPEHDLYDLIAQAVAAALESGRGSVVVVPDHKTLERAQRAVEAVVEPQLVARLHSEDKPTPRYRAFVQALEGHARVVIGTRPAVWAPVEDLGLIVVVDDGDHSLVEPRAPYHHARDVALLRAQHDDLGLLVMGQAVTPEAERLVETGWASSIAAQRPVLRANMPRIESTSDSWHEAHDPLAGRARLPETAFRVARRALADGPVLVQVARTGYAPSLTCQRCRNAARCTVCDGPLSVPSRGRLPQCGWCARQAANWSCGHCGATQWRFSSVGSERTAEELGRAFPQVPVIWSSGDQVRREIPAAPALVVATPGAEPQAEGGYAAALLLDGDRMLSRPGLRVEEEVLRKWVHAASLVRRGSAGGTVVVTSEHERVVASLVRWDVRGHAARELAERRTLQLPPAVRCAALTGPLPALEAFLELVDLPDDVRTVGPAPVHQRWDEEAEDPQSEAASADVLGGLSDDDEAHRLLLFFTYSQAAEVTRRLRAARAEASAQRKHAPVNVRCDVADLL</sequence>
<evidence type="ECO:0000313" key="12">
    <source>
        <dbReference type="Proteomes" id="UP000009877"/>
    </source>
</evidence>
<dbReference type="GO" id="GO:1990077">
    <property type="term" value="C:primosome complex"/>
    <property type="evidence" value="ECO:0007669"/>
    <property type="project" value="UniProtKB-UniRule"/>
</dbReference>
<reference evidence="11 12" key="1">
    <citation type="journal article" date="2014" name="Genome Announc.">
        <title>Draft Genome Sequence of Kocuria palustris PEL.</title>
        <authorList>
            <person name="Sharma G."/>
            <person name="Khatri I."/>
            <person name="Subramanian S."/>
        </authorList>
    </citation>
    <scope>NUCLEOTIDE SEQUENCE [LARGE SCALE GENOMIC DNA]</scope>
    <source>
        <strain evidence="11 12">PEL</strain>
    </source>
</reference>
<dbReference type="GO" id="GO:0005524">
    <property type="term" value="F:ATP binding"/>
    <property type="evidence" value="ECO:0007669"/>
    <property type="project" value="UniProtKB-UniRule"/>
</dbReference>
<feature type="binding site" evidence="8">
    <location>
        <position position="565"/>
    </location>
    <ligand>
        <name>Zn(2+)</name>
        <dbReference type="ChEBI" id="CHEBI:29105"/>
        <label>1</label>
    </ligand>
</feature>
<organism evidence="11 12">
    <name type="scientific">Kocuria palustris PEL</name>
    <dbReference type="NCBI Taxonomy" id="1236550"/>
    <lineage>
        <taxon>Bacteria</taxon>
        <taxon>Bacillati</taxon>
        <taxon>Actinomycetota</taxon>
        <taxon>Actinomycetes</taxon>
        <taxon>Micrococcales</taxon>
        <taxon>Micrococcaceae</taxon>
        <taxon>Kocuria</taxon>
    </lineage>
</organism>
<feature type="binding site" evidence="8">
    <location>
        <position position="535"/>
    </location>
    <ligand>
        <name>Zn(2+)</name>
        <dbReference type="ChEBI" id="CHEBI:29105"/>
        <label>2</label>
    </ligand>
</feature>
<feature type="binding site" evidence="8">
    <location>
        <position position="550"/>
    </location>
    <ligand>
        <name>Zn(2+)</name>
        <dbReference type="ChEBI" id="CHEBI:29105"/>
        <label>2</label>
    </ligand>
</feature>
<feature type="binding site" evidence="8">
    <location>
        <position position="532"/>
    </location>
    <ligand>
        <name>Zn(2+)</name>
        <dbReference type="ChEBI" id="CHEBI:29105"/>
        <label>2</label>
    </ligand>
</feature>
<feature type="binding site" evidence="8">
    <location>
        <position position="523"/>
    </location>
    <ligand>
        <name>Zn(2+)</name>
        <dbReference type="ChEBI" id="CHEBI:29105"/>
        <label>1</label>
    </ligand>
</feature>
<keyword evidence="5 8" id="KW-0862">Zinc</keyword>
<evidence type="ECO:0000256" key="3">
    <source>
        <dbReference type="ARBA" id="ARBA00022723"/>
    </source>
</evidence>
<evidence type="ECO:0000256" key="6">
    <source>
        <dbReference type="ARBA" id="ARBA00022840"/>
    </source>
</evidence>
<dbReference type="Pfam" id="PF17764">
    <property type="entry name" value="PriA_3primeBD"/>
    <property type="match status" value="1"/>
</dbReference>
<feature type="region of interest" description="Disordered" evidence="9">
    <location>
        <begin position="233"/>
        <end position="260"/>
    </location>
</feature>
<dbReference type="GO" id="GO:0008270">
    <property type="term" value="F:zinc ion binding"/>
    <property type="evidence" value="ECO:0007669"/>
    <property type="project" value="UniProtKB-UniRule"/>
</dbReference>
<dbReference type="GO" id="GO:0006270">
    <property type="term" value="P:DNA replication initiation"/>
    <property type="evidence" value="ECO:0007669"/>
    <property type="project" value="TreeGrafter"/>
</dbReference>
<comment type="caution">
    <text evidence="8">As this protein does not have any detectable helicase domains, it probably does not have helicase activity.</text>
</comment>
<dbReference type="Gene3D" id="3.40.1440.60">
    <property type="entry name" value="PriA, 3(prime) DNA-binding domain"/>
    <property type="match status" value="1"/>
</dbReference>
<dbReference type="Gene3D" id="3.40.50.300">
    <property type="entry name" value="P-loop containing nucleotide triphosphate hydrolases"/>
    <property type="match status" value="1"/>
</dbReference>
<evidence type="ECO:0000256" key="4">
    <source>
        <dbReference type="ARBA" id="ARBA00022741"/>
    </source>
</evidence>
<feature type="binding site" evidence="8">
    <location>
        <position position="526"/>
    </location>
    <ligand>
        <name>Zn(2+)</name>
        <dbReference type="ChEBI" id="CHEBI:29105"/>
        <label>1</label>
    </ligand>
</feature>
<dbReference type="InterPro" id="IPR027417">
    <property type="entry name" value="P-loop_NTPase"/>
</dbReference>
<dbReference type="InterPro" id="IPR042115">
    <property type="entry name" value="PriA_3primeBD_sf"/>
</dbReference>
<comment type="function">
    <text evidence="8">Initiates the restart of stalled replication forks, which reloads the replicative helicase on sites other than the origin of replication. Recognizes and binds to abandoned replication forks and remodels them to uncover a helicase loading site. Promotes assembly of the primosome at these replication forks.</text>
</comment>
<accession>M2WH74</accession>
<feature type="binding site" evidence="8">
    <location>
        <position position="553"/>
    </location>
    <ligand>
        <name>Zn(2+)</name>
        <dbReference type="ChEBI" id="CHEBI:29105"/>
        <label>2</label>
    </ligand>
</feature>